<feature type="region of interest" description="Disordered" evidence="1">
    <location>
        <begin position="1"/>
        <end position="22"/>
    </location>
</feature>
<organism evidence="2 3">
    <name type="scientific">Limnobaculum allomyrinae</name>
    <dbReference type="NCBI Taxonomy" id="2791986"/>
    <lineage>
        <taxon>Bacteria</taxon>
        <taxon>Pseudomonadati</taxon>
        <taxon>Pseudomonadota</taxon>
        <taxon>Gammaproteobacteria</taxon>
        <taxon>Enterobacterales</taxon>
        <taxon>Budviciaceae</taxon>
        <taxon>Limnobaculum</taxon>
    </lineage>
</organism>
<reference evidence="2 3" key="1">
    <citation type="submission" date="2020-11" db="EMBL/GenBank/DDBJ databases">
        <title>Insectihabitans protaetiae gen. nov. sp. nov. and Insectihabitans allomyrinae sp. nov., isolated from larvae of Protaetia brevitarsis seulensis and Allomyrina dichotoma, respectively.</title>
        <authorList>
            <person name="Lee S.D."/>
            <person name="Byeon Y.-S."/>
            <person name="Kim S.-M."/>
            <person name="Yang H.L."/>
            <person name="Kim I.S."/>
        </authorList>
    </citation>
    <scope>NUCLEOTIDE SEQUENCE [LARGE SCALE GENOMIC DNA]</scope>
    <source>
        <strain evidence="2 3">BWR-B9</strain>
    </source>
</reference>
<evidence type="ECO:0000256" key="1">
    <source>
        <dbReference type="SAM" id="MobiDB-lite"/>
    </source>
</evidence>
<comment type="caution">
    <text evidence="2">The sequence shown here is derived from an EMBL/GenBank/DDBJ whole genome shotgun (WGS) entry which is preliminary data.</text>
</comment>
<keyword evidence="3" id="KW-1185">Reference proteome</keyword>
<evidence type="ECO:0000313" key="2">
    <source>
        <dbReference type="EMBL" id="MBK5143602.1"/>
    </source>
</evidence>
<name>A0ABS1IPB4_9GAMM</name>
<protein>
    <submittedName>
        <fullName evidence="2">Structural protein</fullName>
    </submittedName>
</protein>
<sequence length="145" mass="16488">MAANQSRGIRNNNPGNIDYNPENNWKGQLSFDSVLEKRFCRFQSAEYGIRALMSLLGTYQRKYKLRTVAALINRWAPTNENNTSAYVNGVAKDLGVSPVQEISVSDKKTAIALAKAIVRHEYPDETFEKAFIQLRILLDFTISHY</sequence>
<proteinExistence type="predicted"/>
<gene>
    <name evidence="2" type="ORF">I2494_07730</name>
</gene>
<dbReference type="Proteomes" id="UP001296921">
    <property type="component" value="Unassembled WGS sequence"/>
</dbReference>
<dbReference type="EMBL" id="JADRCR010000002">
    <property type="protein sequence ID" value="MBK5143602.1"/>
    <property type="molecule type" value="Genomic_DNA"/>
</dbReference>
<accession>A0ABS1IPB4</accession>
<evidence type="ECO:0000313" key="3">
    <source>
        <dbReference type="Proteomes" id="UP001296921"/>
    </source>
</evidence>
<dbReference type="RefSeq" id="WP_218466479.1">
    <property type="nucleotide sequence ID" value="NZ_JADRCR010000002.1"/>
</dbReference>